<reference evidence="3 4" key="1">
    <citation type="journal article" date="2007" name="Nature">
        <title>Evolution of genes and genomes on the Drosophila phylogeny.</title>
        <authorList>
            <consortium name="Drosophila 12 Genomes Consortium"/>
            <person name="Clark A.G."/>
            <person name="Eisen M.B."/>
            <person name="Smith D.R."/>
            <person name="Bergman C.M."/>
            <person name="Oliver B."/>
            <person name="Markow T.A."/>
            <person name="Kaufman T.C."/>
            <person name="Kellis M."/>
            <person name="Gelbart W."/>
            <person name="Iyer V.N."/>
            <person name="Pollard D.A."/>
            <person name="Sackton T.B."/>
            <person name="Larracuente A.M."/>
            <person name="Singh N.D."/>
            <person name="Abad J.P."/>
            <person name="Abt D.N."/>
            <person name="Adryan B."/>
            <person name="Aguade M."/>
            <person name="Akashi H."/>
            <person name="Anderson W.W."/>
            <person name="Aquadro C.F."/>
            <person name="Ardell D.H."/>
            <person name="Arguello R."/>
            <person name="Artieri C.G."/>
            <person name="Barbash D.A."/>
            <person name="Barker D."/>
            <person name="Barsanti P."/>
            <person name="Batterham P."/>
            <person name="Batzoglou S."/>
            <person name="Begun D."/>
            <person name="Bhutkar A."/>
            <person name="Blanco E."/>
            <person name="Bosak S.A."/>
            <person name="Bradley R.K."/>
            <person name="Brand A.D."/>
            <person name="Brent M.R."/>
            <person name="Brooks A.N."/>
            <person name="Brown R.H."/>
            <person name="Butlin R.K."/>
            <person name="Caggese C."/>
            <person name="Calvi B.R."/>
            <person name="Bernardo de Carvalho A."/>
            <person name="Caspi A."/>
            <person name="Castrezana S."/>
            <person name="Celniker S.E."/>
            <person name="Chang J.L."/>
            <person name="Chapple C."/>
            <person name="Chatterji S."/>
            <person name="Chinwalla A."/>
            <person name="Civetta A."/>
            <person name="Clifton S.W."/>
            <person name="Comeron J.M."/>
            <person name="Costello J.C."/>
            <person name="Coyne J.A."/>
            <person name="Daub J."/>
            <person name="David R.G."/>
            <person name="Delcher A.L."/>
            <person name="Delehaunty K."/>
            <person name="Do C.B."/>
            <person name="Ebling H."/>
            <person name="Edwards K."/>
            <person name="Eickbush T."/>
            <person name="Evans J.D."/>
            <person name="Filipski A."/>
            <person name="Findeiss S."/>
            <person name="Freyhult E."/>
            <person name="Fulton L."/>
            <person name="Fulton R."/>
            <person name="Garcia A.C."/>
            <person name="Gardiner A."/>
            <person name="Garfield D.A."/>
            <person name="Garvin B.E."/>
            <person name="Gibson G."/>
            <person name="Gilbert D."/>
            <person name="Gnerre S."/>
            <person name="Godfrey J."/>
            <person name="Good R."/>
            <person name="Gotea V."/>
            <person name="Gravely B."/>
            <person name="Greenberg A.J."/>
            <person name="Griffiths-Jones S."/>
            <person name="Gross S."/>
            <person name="Guigo R."/>
            <person name="Gustafson E.A."/>
            <person name="Haerty W."/>
            <person name="Hahn M.W."/>
            <person name="Halligan D.L."/>
            <person name="Halpern A.L."/>
            <person name="Halter G.M."/>
            <person name="Han M.V."/>
            <person name="Heger A."/>
            <person name="Hillier L."/>
            <person name="Hinrichs A.S."/>
            <person name="Holmes I."/>
            <person name="Hoskins R.A."/>
            <person name="Hubisz M.J."/>
            <person name="Hultmark D."/>
            <person name="Huntley M.A."/>
            <person name="Jaffe D.B."/>
            <person name="Jagadeeshan S."/>
            <person name="Jeck W.R."/>
            <person name="Johnson J."/>
            <person name="Jones C.D."/>
            <person name="Jordan W.C."/>
            <person name="Karpen G.H."/>
            <person name="Kataoka E."/>
            <person name="Keightley P.D."/>
            <person name="Kheradpour P."/>
            <person name="Kirkness E.F."/>
            <person name="Koerich L.B."/>
            <person name="Kristiansen K."/>
            <person name="Kudrna D."/>
            <person name="Kulathinal R.J."/>
            <person name="Kumar S."/>
            <person name="Kwok R."/>
            <person name="Lander E."/>
            <person name="Langley C.H."/>
            <person name="Lapoint R."/>
            <person name="Lazzaro B.P."/>
            <person name="Lee S.J."/>
            <person name="Levesque L."/>
            <person name="Li R."/>
            <person name="Lin C.F."/>
            <person name="Lin M.F."/>
            <person name="Lindblad-Toh K."/>
            <person name="Llopart A."/>
            <person name="Long M."/>
            <person name="Low L."/>
            <person name="Lozovsky E."/>
            <person name="Lu J."/>
            <person name="Luo M."/>
            <person name="Machado C.A."/>
            <person name="Makalowski W."/>
            <person name="Marzo M."/>
            <person name="Matsuda M."/>
            <person name="Matzkin L."/>
            <person name="McAllister B."/>
            <person name="McBride C.S."/>
            <person name="McKernan B."/>
            <person name="McKernan K."/>
            <person name="Mendez-Lago M."/>
            <person name="Minx P."/>
            <person name="Mollenhauer M.U."/>
            <person name="Montooth K."/>
            <person name="Mount S.M."/>
            <person name="Mu X."/>
            <person name="Myers E."/>
            <person name="Negre B."/>
            <person name="Newfeld S."/>
            <person name="Nielsen R."/>
            <person name="Noor M.A."/>
            <person name="O'Grady P."/>
            <person name="Pachter L."/>
            <person name="Papaceit M."/>
            <person name="Parisi M.J."/>
            <person name="Parisi M."/>
            <person name="Parts L."/>
            <person name="Pedersen J.S."/>
            <person name="Pesole G."/>
            <person name="Phillippy A.M."/>
            <person name="Ponting C.P."/>
            <person name="Pop M."/>
            <person name="Porcelli D."/>
            <person name="Powell J.R."/>
            <person name="Prohaska S."/>
            <person name="Pruitt K."/>
            <person name="Puig M."/>
            <person name="Quesneville H."/>
            <person name="Ram K.R."/>
            <person name="Rand D."/>
            <person name="Rasmussen M.D."/>
            <person name="Reed L.K."/>
            <person name="Reenan R."/>
            <person name="Reily A."/>
            <person name="Remington K.A."/>
            <person name="Rieger T.T."/>
            <person name="Ritchie M.G."/>
            <person name="Robin C."/>
            <person name="Rogers Y.H."/>
            <person name="Rohde C."/>
            <person name="Rozas J."/>
            <person name="Rubenfield M.J."/>
            <person name="Ruiz A."/>
            <person name="Russo S."/>
            <person name="Salzberg S.L."/>
            <person name="Sanchez-Gracia A."/>
            <person name="Saranga D.J."/>
            <person name="Sato H."/>
            <person name="Schaeffer S.W."/>
            <person name="Schatz M.C."/>
            <person name="Schlenke T."/>
            <person name="Schwartz R."/>
            <person name="Segarra C."/>
            <person name="Singh R.S."/>
            <person name="Sirot L."/>
            <person name="Sirota M."/>
            <person name="Sisneros N.B."/>
            <person name="Smith C.D."/>
            <person name="Smith T.F."/>
            <person name="Spieth J."/>
            <person name="Stage D.E."/>
            <person name="Stark A."/>
            <person name="Stephan W."/>
            <person name="Strausberg R.L."/>
            <person name="Strempel S."/>
            <person name="Sturgill D."/>
            <person name="Sutton G."/>
            <person name="Sutton G.G."/>
            <person name="Tao W."/>
            <person name="Teichmann S."/>
            <person name="Tobari Y.N."/>
            <person name="Tomimura Y."/>
            <person name="Tsolas J.M."/>
            <person name="Valente V.L."/>
            <person name="Venter E."/>
            <person name="Venter J.C."/>
            <person name="Vicario S."/>
            <person name="Vieira F.G."/>
            <person name="Vilella A.J."/>
            <person name="Villasante A."/>
            <person name="Walenz B."/>
            <person name="Wang J."/>
            <person name="Wasserman M."/>
            <person name="Watts T."/>
            <person name="Wilson D."/>
            <person name="Wilson R.K."/>
            <person name="Wing R.A."/>
            <person name="Wolfner M.F."/>
            <person name="Wong A."/>
            <person name="Wong G.K."/>
            <person name="Wu C.I."/>
            <person name="Wu G."/>
            <person name="Yamamoto D."/>
            <person name="Yang H.P."/>
            <person name="Yang S.P."/>
            <person name="Yorke J.A."/>
            <person name="Yoshida K."/>
            <person name="Zdobnov E."/>
            <person name="Zhang P."/>
            <person name="Zhang Y."/>
            <person name="Zimin A.V."/>
            <person name="Baldwin J."/>
            <person name="Abdouelleil A."/>
            <person name="Abdulkadir J."/>
            <person name="Abebe A."/>
            <person name="Abera B."/>
            <person name="Abreu J."/>
            <person name="Acer S.C."/>
            <person name="Aftuck L."/>
            <person name="Alexander A."/>
            <person name="An P."/>
            <person name="Anderson E."/>
            <person name="Anderson S."/>
            <person name="Arachi H."/>
            <person name="Azer M."/>
            <person name="Bachantsang P."/>
            <person name="Barry A."/>
            <person name="Bayul T."/>
            <person name="Berlin A."/>
            <person name="Bessette D."/>
            <person name="Bloom T."/>
            <person name="Blye J."/>
            <person name="Boguslavskiy L."/>
            <person name="Bonnet C."/>
            <person name="Boukhgalter B."/>
            <person name="Bourzgui I."/>
            <person name="Brown A."/>
            <person name="Cahill P."/>
            <person name="Channer S."/>
            <person name="Cheshatsang Y."/>
            <person name="Chuda L."/>
            <person name="Citroen M."/>
            <person name="Collymore A."/>
            <person name="Cooke P."/>
            <person name="Costello M."/>
            <person name="D'Aco K."/>
            <person name="Daza R."/>
            <person name="De Haan G."/>
            <person name="DeGray S."/>
            <person name="DeMaso C."/>
            <person name="Dhargay N."/>
            <person name="Dooley K."/>
            <person name="Dooley E."/>
            <person name="Doricent M."/>
            <person name="Dorje P."/>
            <person name="Dorjee K."/>
            <person name="Dupes A."/>
            <person name="Elong R."/>
            <person name="Falk J."/>
            <person name="Farina A."/>
            <person name="Faro S."/>
            <person name="Ferguson D."/>
            <person name="Fisher S."/>
            <person name="Foley C.D."/>
            <person name="Franke A."/>
            <person name="Friedrich D."/>
            <person name="Gadbois L."/>
            <person name="Gearin G."/>
            <person name="Gearin C.R."/>
            <person name="Giannoukos G."/>
            <person name="Goode T."/>
            <person name="Graham J."/>
            <person name="Grandbois E."/>
            <person name="Grewal S."/>
            <person name="Gyaltsen K."/>
            <person name="Hafez N."/>
            <person name="Hagos B."/>
            <person name="Hall J."/>
            <person name="Henson C."/>
            <person name="Hollinger A."/>
            <person name="Honan T."/>
            <person name="Huard M.D."/>
            <person name="Hughes L."/>
            <person name="Hurhula B."/>
            <person name="Husby M.E."/>
            <person name="Kamat A."/>
            <person name="Kanga B."/>
            <person name="Kashin S."/>
            <person name="Khazanovich D."/>
            <person name="Kisner P."/>
            <person name="Lance K."/>
            <person name="Lara M."/>
            <person name="Lee W."/>
            <person name="Lennon N."/>
            <person name="Letendre F."/>
            <person name="LeVine R."/>
            <person name="Lipovsky A."/>
            <person name="Liu X."/>
            <person name="Liu J."/>
            <person name="Liu S."/>
            <person name="Lokyitsang T."/>
            <person name="Lokyitsang Y."/>
            <person name="Lubonja R."/>
            <person name="Lui A."/>
            <person name="MacDonald P."/>
            <person name="Magnisalis V."/>
            <person name="Maru K."/>
            <person name="Matthews C."/>
            <person name="McCusker W."/>
            <person name="McDonough S."/>
            <person name="Mehta T."/>
            <person name="Meldrim J."/>
            <person name="Meneus L."/>
            <person name="Mihai O."/>
            <person name="Mihalev A."/>
            <person name="Mihova T."/>
            <person name="Mittelman R."/>
            <person name="Mlenga V."/>
            <person name="Montmayeur A."/>
            <person name="Mulrain L."/>
            <person name="Navidi A."/>
            <person name="Naylor J."/>
            <person name="Negash T."/>
            <person name="Nguyen T."/>
            <person name="Nguyen N."/>
            <person name="Nicol R."/>
            <person name="Norbu C."/>
            <person name="Norbu N."/>
            <person name="Novod N."/>
            <person name="O'Neill B."/>
            <person name="Osman S."/>
            <person name="Markiewicz E."/>
            <person name="Oyono O.L."/>
            <person name="Patti C."/>
            <person name="Phunkhang P."/>
            <person name="Pierre F."/>
            <person name="Priest M."/>
            <person name="Raghuraman S."/>
            <person name="Rege F."/>
            <person name="Reyes R."/>
            <person name="Rise C."/>
            <person name="Rogov P."/>
            <person name="Ross K."/>
            <person name="Ryan E."/>
            <person name="Settipalli S."/>
            <person name="Shea T."/>
            <person name="Sherpa N."/>
            <person name="Shi L."/>
            <person name="Shih D."/>
            <person name="Sparrow T."/>
            <person name="Spaulding J."/>
            <person name="Stalker J."/>
            <person name="Stange-Thomann N."/>
            <person name="Stavropoulos S."/>
            <person name="Stone C."/>
            <person name="Strader C."/>
            <person name="Tesfaye S."/>
            <person name="Thomson T."/>
            <person name="Thoulutsang Y."/>
            <person name="Thoulutsang D."/>
            <person name="Topham K."/>
            <person name="Topping I."/>
            <person name="Tsamla T."/>
            <person name="Vassiliev H."/>
            <person name="Vo A."/>
            <person name="Wangchuk T."/>
            <person name="Wangdi T."/>
            <person name="Weiand M."/>
            <person name="Wilkinson J."/>
            <person name="Wilson A."/>
            <person name="Yadav S."/>
            <person name="Young G."/>
            <person name="Yu Q."/>
            <person name="Zembek L."/>
            <person name="Zhong D."/>
            <person name="Zimmer A."/>
            <person name="Zwirko Z."/>
            <person name="Jaffe D.B."/>
            <person name="Alvarez P."/>
            <person name="Brockman W."/>
            <person name="Butler J."/>
            <person name="Chin C."/>
            <person name="Gnerre S."/>
            <person name="Grabherr M."/>
            <person name="Kleber M."/>
            <person name="Mauceli E."/>
            <person name="MacCallum I."/>
        </authorList>
    </citation>
    <scope>NUCLEOTIDE SEQUENCE [LARGE SCALE GENOMIC DNA]</scope>
    <source>
        <strain evidence="4">MSH-3 / Tucson 14011-0111.49</strain>
    </source>
</reference>
<keyword evidence="2" id="KW-1133">Transmembrane helix</keyword>
<organism evidence="4">
    <name type="scientific">Drosophila persimilis</name>
    <name type="common">Fruit fly</name>
    <dbReference type="NCBI Taxonomy" id="7234"/>
    <lineage>
        <taxon>Eukaryota</taxon>
        <taxon>Metazoa</taxon>
        <taxon>Ecdysozoa</taxon>
        <taxon>Arthropoda</taxon>
        <taxon>Hexapoda</taxon>
        <taxon>Insecta</taxon>
        <taxon>Pterygota</taxon>
        <taxon>Neoptera</taxon>
        <taxon>Endopterygota</taxon>
        <taxon>Diptera</taxon>
        <taxon>Brachycera</taxon>
        <taxon>Muscomorpha</taxon>
        <taxon>Ephydroidea</taxon>
        <taxon>Drosophilidae</taxon>
        <taxon>Drosophila</taxon>
        <taxon>Sophophora</taxon>
    </lineage>
</organism>
<keyword evidence="2" id="KW-0812">Transmembrane</keyword>
<evidence type="ECO:0000313" key="3">
    <source>
        <dbReference type="EMBL" id="EDW26639.1"/>
    </source>
</evidence>
<feature type="transmembrane region" description="Helical" evidence="2">
    <location>
        <begin position="34"/>
        <end position="55"/>
    </location>
</feature>
<proteinExistence type="predicted"/>
<feature type="region of interest" description="Disordered" evidence="1">
    <location>
        <begin position="1"/>
        <end position="21"/>
    </location>
</feature>
<accession>B4GVA2</accession>
<dbReference type="Proteomes" id="UP000008744">
    <property type="component" value="Unassembled WGS sequence"/>
</dbReference>
<feature type="compositionally biased region" description="Basic residues" evidence="1">
    <location>
        <begin position="1"/>
        <end position="12"/>
    </location>
</feature>
<evidence type="ECO:0000256" key="2">
    <source>
        <dbReference type="SAM" id="Phobius"/>
    </source>
</evidence>
<dbReference type="OMA" id="KNRATMR"/>
<sequence>MGKNRATMRRWTGKSPQIDEKAPKPDPIWTVGRVSFWIIVCILVSLLYYEFYVLLHADSDDCNLYDLQCD</sequence>
<dbReference type="HOGENOM" id="CLU_2760478_0_0_1"/>
<dbReference type="EMBL" id="CH479192">
    <property type="protein sequence ID" value="EDW26639.1"/>
    <property type="molecule type" value="Genomic_DNA"/>
</dbReference>
<name>B4GVA2_DROPE</name>
<gene>
    <name evidence="3" type="primary">Dper\GL12880</name>
    <name evidence="3" type="ORF">Dper_GL12880</name>
</gene>
<protein>
    <submittedName>
        <fullName evidence="3">GL12880</fullName>
    </submittedName>
</protein>
<dbReference type="AlphaFoldDB" id="B4GVA2"/>
<evidence type="ECO:0000313" key="4">
    <source>
        <dbReference type="Proteomes" id="UP000008744"/>
    </source>
</evidence>
<keyword evidence="4" id="KW-1185">Reference proteome</keyword>
<keyword evidence="2" id="KW-0472">Membrane</keyword>
<evidence type="ECO:0000256" key="1">
    <source>
        <dbReference type="SAM" id="MobiDB-lite"/>
    </source>
</evidence>